<protein>
    <submittedName>
        <fullName evidence="1">Uncharacterized protein</fullName>
    </submittedName>
</protein>
<dbReference type="EMBL" id="OD002531">
    <property type="protein sequence ID" value="CAD7405459.1"/>
    <property type="molecule type" value="Genomic_DNA"/>
</dbReference>
<proteinExistence type="predicted"/>
<name>A0A7R9CZR0_TIMPO</name>
<accession>A0A7R9CZR0</accession>
<gene>
    <name evidence="1" type="ORF">TPSB3V08_LOCUS4992</name>
</gene>
<sequence length="42" mass="5029">MLTFLVIKGYDGEYTMSLPTIFKWYVTKSNDIFLCFISIYEH</sequence>
<organism evidence="1">
    <name type="scientific">Timema poppense</name>
    <name type="common">Walking stick</name>
    <dbReference type="NCBI Taxonomy" id="170557"/>
    <lineage>
        <taxon>Eukaryota</taxon>
        <taxon>Metazoa</taxon>
        <taxon>Ecdysozoa</taxon>
        <taxon>Arthropoda</taxon>
        <taxon>Hexapoda</taxon>
        <taxon>Insecta</taxon>
        <taxon>Pterygota</taxon>
        <taxon>Neoptera</taxon>
        <taxon>Polyneoptera</taxon>
        <taxon>Phasmatodea</taxon>
        <taxon>Timematodea</taxon>
        <taxon>Timematoidea</taxon>
        <taxon>Timematidae</taxon>
        <taxon>Timema</taxon>
    </lineage>
</organism>
<dbReference type="AlphaFoldDB" id="A0A7R9CZR0"/>
<reference evidence="1" key="1">
    <citation type="submission" date="2020-11" db="EMBL/GenBank/DDBJ databases">
        <authorList>
            <person name="Tran Van P."/>
        </authorList>
    </citation>
    <scope>NUCLEOTIDE SEQUENCE</scope>
</reference>
<evidence type="ECO:0000313" key="1">
    <source>
        <dbReference type="EMBL" id="CAD7405459.1"/>
    </source>
</evidence>